<reference evidence="1" key="1">
    <citation type="submission" date="2023-04" db="EMBL/GenBank/DDBJ databases">
        <title>Ambrosiozyma monospora NBRC 10751.</title>
        <authorList>
            <person name="Ichikawa N."/>
            <person name="Sato H."/>
            <person name="Tonouchi N."/>
        </authorList>
    </citation>
    <scope>NUCLEOTIDE SEQUENCE</scope>
    <source>
        <strain evidence="1">NBRC 10751</strain>
    </source>
</reference>
<dbReference type="Proteomes" id="UP001165064">
    <property type="component" value="Unassembled WGS sequence"/>
</dbReference>
<gene>
    <name evidence="1" type="ORF">Amon02_000758500</name>
</gene>
<dbReference type="EMBL" id="BSXS01006356">
    <property type="protein sequence ID" value="GME85399.1"/>
    <property type="molecule type" value="Genomic_DNA"/>
</dbReference>
<evidence type="ECO:0000313" key="2">
    <source>
        <dbReference type="Proteomes" id="UP001165064"/>
    </source>
</evidence>
<comment type="caution">
    <text evidence="1">The sequence shown here is derived from an EMBL/GenBank/DDBJ whole genome shotgun (WGS) entry which is preliminary data.</text>
</comment>
<sequence length="299" mass="33633">MCSAAPSTKLQSKRRIVPTESRKRALFSCDRCKLRKTKCKRIQNNDLKYDNITPCVQCTKAGVACTTSIPRKKRFYGPIENISLHYKCLLALATGLFPDKDIYNIEELIELGRSFKFEMPSIDSNEEIQGLKHPDDVPAKSGAKRPKKEELSSTGAKDEHQDKKIKLEDEGNILKKEKEEAKSKKTVPSASKSASAAPKPVEEMEVSKSSEASNVEDDGDESSEPLTMVVKTPVVSKSKPTVQEHVVRISKSEVHISEPPKLPPNIKIRNNNKAKERLIMDRFGHTHFIGNFEIVQYRQ</sequence>
<name>A0ACB5TCX3_AMBMO</name>
<proteinExistence type="predicted"/>
<protein>
    <submittedName>
        <fullName evidence="1">Unnamed protein product</fullName>
    </submittedName>
</protein>
<accession>A0ACB5TCX3</accession>
<organism evidence="1 2">
    <name type="scientific">Ambrosiozyma monospora</name>
    <name type="common">Yeast</name>
    <name type="synonym">Endomycopsis monosporus</name>
    <dbReference type="NCBI Taxonomy" id="43982"/>
    <lineage>
        <taxon>Eukaryota</taxon>
        <taxon>Fungi</taxon>
        <taxon>Dikarya</taxon>
        <taxon>Ascomycota</taxon>
        <taxon>Saccharomycotina</taxon>
        <taxon>Pichiomycetes</taxon>
        <taxon>Pichiales</taxon>
        <taxon>Pichiaceae</taxon>
        <taxon>Ambrosiozyma</taxon>
    </lineage>
</organism>
<evidence type="ECO:0000313" key="1">
    <source>
        <dbReference type="EMBL" id="GME85399.1"/>
    </source>
</evidence>
<keyword evidence="2" id="KW-1185">Reference proteome</keyword>